<evidence type="ECO:0000256" key="1">
    <source>
        <dbReference type="ARBA" id="ARBA00022614"/>
    </source>
</evidence>
<organism evidence="4 5">
    <name type="scientific">Chironomus riparius</name>
    <dbReference type="NCBI Taxonomy" id="315576"/>
    <lineage>
        <taxon>Eukaryota</taxon>
        <taxon>Metazoa</taxon>
        <taxon>Ecdysozoa</taxon>
        <taxon>Arthropoda</taxon>
        <taxon>Hexapoda</taxon>
        <taxon>Insecta</taxon>
        <taxon>Pterygota</taxon>
        <taxon>Neoptera</taxon>
        <taxon>Endopterygota</taxon>
        <taxon>Diptera</taxon>
        <taxon>Nematocera</taxon>
        <taxon>Chironomoidea</taxon>
        <taxon>Chironomidae</taxon>
        <taxon>Chironominae</taxon>
        <taxon>Chironomus</taxon>
    </lineage>
</organism>
<keyword evidence="2" id="KW-0677">Repeat</keyword>
<dbReference type="SUPFAM" id="SSF52058">
    <property type="entry name" value="L domain-like"/>
    <property type="match status" value="1"/>
</dbReference>
<dbReference type="InterPro" id="IPR032675">
    <property type="entry name" value="LRR_dom_sf"/>
</dbReference>
<dbReference type="AlphaFoldDB" id="A0A9P0JAQ6"/>
<accession>A0A9P0JAQ6</accession>
<reference evidence="4" key="1">
    <citation type="submission" date="2022-01" db="EMBL/GenBank/DDBJ databases">
        <authorList>
            <person name="King R."/>
        </authorList>
    </citation>
    <scope>NUCLEOTIDE SEQUENCE</scope>
</reference>
<dbReference type="Pfam" id="PF13855">
    <property type="entry name" value="LRR_8"/>
    <property type="match status" value="1"/>
</dbReference>
<keyword evidence="3" id="KW-1133">Transmembrane helix</keyword>
<evidence type="ECO:0000313" key="4">
    <source>
        <dbReference type="EMBL" id="CAH1734032.1"/>
    </source>
</evidence>
<dbReference type="Gene3D" id="3.80.10.10">
    <property type="entry name" value="Ribonuclease Inhibitor"/>
    <property type="match status" value="1"/>
</dbReference>
<dbReference type="EMBL" id="OU895880">
    <property type="protein sequence ID" value="CAH1734032.1"/>
    <property type="molecule type" value="Genomic_DNA"/>
</dbReference>
<gene>
    <name evidence="4" type="ORF">CHIRRI_LOCUS13356</name>
</gene>
<proteinExistence type="predicted"/>
<protein>
    <submittedName>
        <fullName evidence="4">Uncharacterized protein</fullName>
    </submittedName>
</protein>
<dbReference type="PANTHER" id="PTHR45712:SF22">
    <property type="entry name" value="INSULIN-LIKE GROWTH FACTOR-BINDING PROTEIN COMPLEX ACID LABILE SUBUNIT"/>
    <property type="match status" value="1"/>
</dbReference>
<name>A0A9P0JAQ6_9DIPT</name>
<keyword evidence="3" id="KW-0472">Membrane</keyword>
<keyword evidence="1" id="KW-0433">Leucine-rich repeat</keyword>
<keyword evidence="5" id="KW-1185">Reference proteome</keyword>
<evidence type="ECO:0000313" key="5">
    <source>
        <dbReference type="Proteomes" id="UP001153620"/>
    </source>
</evidence>
<dbReference type="InterPro" id="IPR001611">
    <property type="entry name" value="Leu-rich_rpt"/>
</dbReference>
<reference evidence="4" key="2">
    <citation type="submission" date="2022-10" db="EMBL/GenBank/DDBJ databases">
        <authorList>
            <consortium name="ENA_rothamsted_submissions"/>
            <consortium name="culmorum"/>
            <person name="King R."/>
        </authorList>
    </citation>
    <scope>NUCLEOTIDE SEQUENCE</scope>
</reference>
<dbReference type="PANTHER" id="PTHR45712">
    <property type="entry name" value="AGAP008170-PA"/>
    <property type="match status" value="1"/>
</dbReference>
<dbReference type="InterPro" id="IPR050333">
    <property type="entry name" value="SLRP"/>
</dbReference>
<sequence length="277" mass="32191">MIIRGLFAVSSIRCVINLLSSLLYQQFLFQFQFRLIKMKFIIFIAVLIIDSACALEITGSYRITTWAYLPDHYQCFPITDIKVLEPKQFVDKINGQHMAGYSGSDIKSFAIEGQAVHYMPMGMTKFFPNLEALQIYECGLKAIDRLDLIEYKNLHSLYLNKNKITTLNAGLFDFTPKLWRIDFSYNRLRHVDPTIFDNIEKLQHADFNYNICTGAFDAQIGVDNVVYVMEKYLLEKCQNRPDAMLDCGCYKQQLCSMTERMNHISEFDLKKKLGIRD</sequence>
<evidence type="ECO:0000256" key="2">
    <source>
        <dbReference type="ARBA" id="ARBA00022737"/>
    </source>
</evidence>
<evidence type="ECO:0000256" key="3">
    <source>
        <dbReference type="SAM" id="Phobius"/>
    </source>
</evidence>
<dbReference type="Proteomes" id="UP001153620">
    <property type="component" value="Chromosome 4"/>
</dbReference>
<feature type="transmembrane region" description="Helical" evidence="3">
    <location>
        <begin position="6"/>
        <end position="28"/>
    </location>
</feature>
<keyword evidence="3" id="KW-0812">Transmembrane</keyword>